<evidence type="ECO:0000256" key="7">
    <source>
        <dbReference type="ARBA" id="ARBA00023136"/>
    </source>
</evidence>
<dbReference type="Gene3D" id="3.40.50.300">
    <property type="entry name" value="P-loop containing nucleotide triphosphate hydrolases"/>
    <property type="match status" value="1"/>
</dbReference>
<dbReference type="PROSITE" id="PS00211">
    <property type="entry name" value="ABC_TRANSPORTER_1"/>
    <property type="match status" value="1"/>
</dbReference>
<comment type="caution">
    <text evidence="12">The sequence shown here is derived from an EMBL/GenBank/DDBJ whole genome shotgun (WGS) entry which is preliminary data.</text>
</comment>
<keyword evidence="4" id="KW-0547">Nucleotide-binding</keyword>
<keyword evidence="8" id="KW-0046">Antibiotic resistance</keyword>
<accession>A0ABW9QVX0</accession>
<dbReference type="SMART" id="SM00382">
    <property type="entry name" value="AAA"/>
    <property type="match status" value="1"/>
</dbReference>
<evidence type="ECO:0000256" key="5">
    <source>
        <dbReference type="ARBA" id="ARBA00022840"/>
    </source>
</evidence>
<evidence type="ECO:0000256" key="2">
    <source>
        <dbReference type="ARBA" id="ARBA00022448"/>
    </source>
</evidence>
<evidence type="ECO:0000256" key="8">
    <source>
        <dbReference type="ARBA" id="ARBA00023251"/>
    </source>
</evidence>
<evidence type="ECO:0000313" key="12">
    <source>
        <dbReference type="EMBL" id="MST33506.1"/>
    </source>
</evidence>
<keyword evidence="6" id="KW-1278">Translocase</keyword>
<organism evidence="12 13">
    <name type="scientific">Acidiferrimicrobium australe</name>
    <dbReference type="NCBI Taxonomy" id="2664430"/>
    <lineage>
        <taxon>Bacteria</taxon>
        <taxon>Bacillati</taxon>
        <taxon>Actinomycetota</taxon>
        <taxon>Acidimicrobiia</taxon>
        <taxon>Acidimicrobiales</taxon>
        <taxon>Acidimicrobiaceae</taxon>
        <taxon>Acidiferrimicrobium</taxon>
    </lineage>
</organism>
<evidence type="ECO:0000256" key="10">
    <source>
        <dbReference type="SAM" id="MobiDB-lite"/>
    </source>
</evidence>
<reference evidence="12 13" key="1">
    <citation type="submission" date="2019-11" db="EMBL/GenBank/DDBJ databases">
        <title>Acidiferrimicrobium australis gen. nov., sp. nov., an acidophilic and obligately heterotrophic, member of the Actinobacteria that catalyses dissimilatory oxido- reduction of iron isolated from metal-rich acidic water in Chile.</title>
        <authorList>
            <person name="Gonzalez D."/>
            <person name="Huber K."/>
            <person name="Hedrich S."/>
            <person name="Rojas-Villalobos C."/>
            <person name="Quatrini R."/>
            <person name="Dinamarca M.A."/>
            <person name="Schwarz A."/>
            <person name="Canales C."/>
            <person name="Nancucheo I."/>
        </authorList>
    </citation>
    <scope>NUCLEOTIDE SEQUENCE [LARGE SCALE GENOMIC DNA]</scope>
    <source>
        <strain evidence="12 13">USS-CCA1</strain>
    </source>
</reference>
<dbReference type="InterPro" id="IPR017871">
    <property type="entry name" value="ABC_transporter-like_CS"/>
</dbReference>
<keyword evidence="13" id="KW-1185">Reference proteome</keyword>
<dbReference type="Pfam" id="PF00005">
    <property type="entry name" value="ABC_tran"/>
    <property type="match status" value="1"/>
</dbReference>
<protein>
    <submittedName>
        <fullName evidence="12">ATP-binding cassette domain-containing protein</fullName>
    </submittedName>
</protein>
<gene>
    <name evidence="12" type="ORF">GHK86_12345</name>
</gene>
<dbReference type="GO" id="GO:0005524">
    <property type="term" value="F:ATP binding"/>
    <property type="evidence" value="ECO:0007669"/>
    <property type="project" value="UniProtKB-KW"/>
</dbReference>
<evidence type="ECO:0000256" key="3">
    <source>
        <dbReference type="ARBA" id="ARBA00022475"/>
    </source>
</evidence>
<comment type="subcellular location">
    <subcellularLocation>
        <location evidence="1">Cell membrane</location>
        <topology evidence="1">Peripheral membrane protein</topology>
        <orientation evidence="1">Cytoplasmic side</orientation>
    </subcellularLocation>
</comment>
<dbReference type="InterPro" id="IPR003439">
    <property type="entry name" value="ABC_transporter-like_ATP-bd"/>
</dbReference>
<evidence type="ECO:0000256" key="6">
    <source>
        <dbReference type="ARBA" id="ARBA00022967"/>
    </source>
</evidence>
<dbReference type="InterPro" id="IPR027417">
    <property type="entry name" value="P-loop_NTPase"/>
</dbReference>
<dbReference type="Proteomes" id="UP000437736">
    <property type="component" value="Unassembled WGS sequence"/>
</dbReference>
<feature type="compositionally biased region" description="Gly residues" evidence="10">
    <location>
        <begin position="338"/>
        <end position="349"/>
    </location>
</feature>
<evidence type="ECO:0000256" key="1">
    <source>
        <dbReference type="ARBA" id="ARBA00004413"/>
    </source>
</evidence>
<name>A0ABW9QVX0_9ACTN</name>
<feature type="region of interest" description="Disordered" evidence="10">
    <location>
        <begin position="315"/>
        <end position="349"/>
    </location>
</feature>
<dbReference type="InterPro" id="IPR003593">
    <property type="entry name" value="AAA+_ATPase"/>
</dbReference>
<evidence type="ECO:0000259" key="11">
    <source>
        <dbReference type="PROSITE" id="PS50893"/>
    </source>
</evidence>
<dbReference type="EMBL" id="WJHE01000618">
    <property type="protein sequence ID" value="MST33506.1"/>
    <property type="molecule type" value="Genomic_DNA"/>
</dbReference>
<feature type="domain" description="ABC transporter" evidence="11">
    <location>
        <begin position="11"/>
        <end position="241"/>
    </location>
</feature>
<comment type="similarity">
    <text evidence="9">Belongs to the ABC transporter superfamily. Drug exporter-1 (DrugE1) (TC 3.A.1.105) family.</text>
</comment>
<keyword evidence="7" id="KW-0472">Membrane</keyword>
<evidence type="ECO:0000256" key="4">
    <source>
        <dbReference type="ARBA" id="ARBA00022741"/>
    </source>
</evidence>
<keyword evidence="3" id="KW-1003">Cell membrane</keyword>
<proteinExistence type="inferred from homology"/>
<dbReference type="InterPro" id="IPR005894">
    <property type="entry name" value="DrrA"/>
</dbReference>
<dbReference type="SUPFAM" id="SSF52540">
    <property type="entry name" value="P-loop containing nucleoside triphosphate hydrolases"/>
    <property type="match status" value="1"/>
</dbReference>
<dbReference type="PROSITE" id="PS50893">
    <property type="entry name" value="ABC_TRANSPORTER_2"/>
    <property type="match status" value="1"/>
</dbReference>
<dbReference type="InterPro" id="IPR050763">
    <property type="entry name" value="ABC_transporter_ATP-binding"/>
</dbReference>
<dbReference type="PANTHER" id="PTHR42711">
    <property type="entry name" value="ABC TRANSPORTER ATP-BINDING PROTEIN"/>
    <property type="match status" value="1"/>
</dbReference>
<keyword evidence="5 12" id="KW-0067">ATP-binding</keyword>
<keyword evidence="2" id="KW-0813">Transport</keyword>
<dbReference type="PANTHER" id="PTHR42711:SF19">
    <property type="entry name" value="DOXORUBICIN RESISTANCE ATP-BINDING PROTEIN DRRA"/>
    <property type="match status" value="1"/>
</dbReference>
<dbReference type="NCBIfam" id="TIGR01188">
    <property type="entry name" value="drrA"/>
    <property type="match status" value="1"/>
</dbReference>
<evidence type="ECO:0000256" key="9">
    <source>
        <dbReference type="ARBA" id="ARBA00049985"/>
    </source>
</evidence>
<sequence>MPPADHAGPAILVEGLRKSFGSVEALRGIDFAVERGTVLGVLGPNGAGKTTAVRILTTLLRPDGGRAVIEGRDVLRDPEAVREVIGLAGQSAAIQDELTGRENLEILGRLYHLPKARARQRAQELLERFDLVDAAGRTARTYSGGMARRLDLAASLVAEPAVLFLDEPTTGLDPRSRNGMWSVIRDLVSGGTTLLLTTQYLEEADELADEIIVIDHGQIIAAGTSETLKDKVGGDVVEFGVLERDRIGDAATAVADLSDVAPMLDREEGLVTVRVGSRGSQAVVQAVRNLDAAGIETSGLALRRPSLDDVFLALTGHQAEEESGAAPPGGRGRKGARGDGAGASRGGRS</sequence>
<evidence type="ECO:0000313" key="13">
    <source>
        <dbReference type="Proteomes" id="UP000437736"/>
    </source>
</evidence>